<feature type="domain" description="ATPase BadF/BadG/BcrA/BcrD type" evidence="1">
    <location>
        <begin position="4"/>
        <end position="301"/>
    </location>
</feature>
<comment type="caution">
    <text evidence="2">The sequence shown here is derived from an EMBL/GenBank/DDBJ whole genome shotgun (WGS) entry which is preliminary data.</text>
</comment>
<dbReference type="PANTHER" id="PTHR43190">
    <property type="entry name" value="N-ACETYL-D-GLUCOSAMINE KINASE"/>
    <property type="match status" value="1"/>
</dbReference>
<dbReference type="InterPro" id="IPR002731">
    <property type="entry name" value="ATPase_BadF"/>
</dbReference>
<dbReference type="PANTHER" id="PTHR43190:SF3">
    <property type="entry name" value="N-ACETYL-D-GLUCOSAMINE KINASE"/>
    <property type="match status" value="1"/>
</dbReference>
<protein>
    <recommendedName>
        <fullName evidence="1">ATPase BadF/BadG/BcrA/BcrD type domain-containing protein</fullName>
    </recommendedName>
</protein>
<evidence type="ECO:0000259" key="1">
    <source>
        <dbReference type="Pfam" id="PF01869"/>
    </source>
</evidence>
<evidence type="ECO:0000313" key="3">
    <source>
        <dbReference type="Proteomes" id="UP000281813"/>
    </source>
</evidence>
<proteinExistence type="predicted"/>
<dbReference type="RefSeq" id="WP_121131073.1">
    <property type="nucleotide sequence ID" value="NZ_JBHUFK010000002.1"/>
</dbReference>
<dbReference type="Gene3D" id="3.30.420.40">
    <property type="match status" value="2"/>
</dbReference>
<reference evidence="2 3" key="1">
    <citation type="journal article" date="2015" name="Antonie Van Leeuwenhoek">
        <title>Oceanobacillus bengalensis sp. nov., a bacterium isolated from seawater of the Bay of Bengal.</title>
        <authorList>
            <person name="Yongchang O."/>
            <person name="Xiang W."/>
            <person name="Wang G."/>
        </authorList>
    </citation>
    <scope>NUCLEOTIDE SEQUENCE [LARGE SCALE GENOMIC DNA]</scope>
    <source>
        <strain evidence="2 3">MCCC 1K00260</strain>
    </source>
</reference>
<dbReference type="OrthoDB" id="9772633at2"/>
<dbReference type="SUPFAM" id="SSF53067">
    <property type="entry name" value="Actin-like ATPase domain"/>
    <property type="match status" value="2"/>
</dbReference>
<organism evidence="2 3">
    <name type="scientific">Oceanobacillus bengalensis</name>
    <dbReference type="NCBI Taxonomy" id="1435466"/>
    <lineage>
        <taxon>Bacteria</taxon>
        <taxon>Bacillati</taxon>
        <taxon>Bacillota</taxon>
        <taxon>Bacilli</taxon>
        <taxon>Bacillales</taxon>
        <taxon>Bacillaceae</taxon>
        <taxon>Oceanobacillus</taxon>
    </lineage>
</organism>
<dbReference type="Proteomes" id="UP000281813">
    <property type="component" value="Unassembled WGS sequence"/>
</dbReference>
<sequence>MYVIGIDGGGTKTKGVLANSNGEIIAETIVGASNPNSVLDADLRNEIAELFQSLKIQSGELYLKVRRVYAGMSGVGHPTARKDMKELISALVPDSINVTVNHDAITALYSGTLGNAGIVQIAGTGSITLGLGENGVLNRVGGWGYLLGEKGSGYALGSQGLEAAFLAHDGLGDTTELHQLFLDHFQVTSLPDAIQTIYRAKNLKETIAFLSKLVMKAADNGDPVAQKIIHHNAVHMAESISYLCKKMFIVGEAVPVVLTGGLFNRFDLFQDTMELVFLEKQLKVQLIKPEMEPVGGAVIAALKEEGIEIENHFSGKFSNRL</sequence>
<dbReference type="CDD" id="cd24007">
    <property type="entry name" value="ASKHA_NBD_eukNAGK-like"/>
    <property type="match status" value="1"/>
</dbReference>
<evidence type="ECO:0000313" key="2">
    <source>
        <dbReference type="EMBL" id="RKQ15699.1"/>
    </source>
</evidence>
<keyword evidence="3" id="KW-1185">Reference proteome</keyword>
<accession>A0A494YZQ6</accession>
<dbReference type="EMBL" id="RBZO01000012">
    <property type="protein sequence ID" value="RKQ15699.1"/>
    <property type="molecule type" value="Genomic_DNA"/>
</dbReference>
<dbReference type="InterPro" id="IPR052519">
    <property type="entry name" value="Euk-type_GlcNAc_Kinase"/>
</dbReference>
<name>A0A494YZQ6_9BACI</name>
<dbReference type="InterPro" id="IPR043129">
    <property type="entry name" value="ATPase_NBD"/>
</dbReference>
<dbReference type="AlphaFoldDB" id="A0A494YZQ6"/>
<dbReference type="Pfam" id="PF01869">
    <property type="entry name" value="BcrAD_BadFG"/>
    <property type="match status" value="1"/>
</dbReference>
<gene>
    <name evidence="2" type="ORF">D8M05_09330</name>
</gene>